<sequence>MAARQAGLVFPVFLANLAGFLATEHGCAANDPEDADTAWLQTAQSSSHAAQLSQRECDKDDLACEARQLACNLTGMIETVCEGGHLNLYEDAVPRRLTRTRAAARNSSGTSSVSLDCPAALSCVPDVIAYEGKNPGAEIGMTTAKVAATVAVETLKEILSARRSAMPEKALSIVCVSFQSKIIGRAGGTAFAFIGGFLDALFPSAGGLPEWTVRGMNSINILNQPNLTEQVKPFVQQFVNAKLDETFEELWKSTIEGYQTRLWAMNATAYRSSEHFENGTIKHMPNKTRQRMFDELKQVHDAMLGDVRFFLTDHAIKTTARSYLCQFASLHISVMTNLLGSSDYQTLGDRYVFQTFSMCYAKYVYKRATEAFKSRMATFMHSFDGSMKYCPMVGVYNVYCLKGHETYKDEWPDCNWEFNGRTVTRWRIRPWSQFLFG</sequence>
<proteinExistence type="predicted"/>
<comment type="caution">
    <text evidence="2">The sequence shown here is derived from an EMBL/GenBank/DDBJ whole genome shotgun (WGS) entry which is preliminary data.</text>
</comment>
<gene>
    <name evidence="2" type="ORF">SNAT2548_LOCUS18070</name>
</gene>
<evidence type="ECO:0000256" key="1">
    <source>
        <dbReference type="SAM" id="SignalP"/>
    </source>
</evidence>
<organism evidence="2 3">
    <name type="scientific">Symbiodinium natans</name>
    <dbReference type="NCBI Taxonomy" id="878477"/>
    <lineage>
        <taxon>Eukaryota</taxon>
        <taxon>Sar</taxon>
        <taxon>Alveolata</taxon>
        <taxon>Dinophyceae</taxon>
        <taxon>Suessiales</taxon>
        <taxon>Symbiodiniaceae</taxon>
        <taxon>Symbiodinium</taxon>
    </lineage>
</organism>
<feature type="signal peptide" evidence="1">
    <location>
        <begin position="1"/>
        <end position="29"/>
    </location>
</feature>
<name>A0A812PIU1_9DINO</name>
<dbReference type="SUPFAM" id="SSF56849">
    <property type="entry name" value="delta-Endotoxin (insectocide), N-terminal domain"/>
    <property type="match status" value="1"/>
</dbReference>
<protein>
    <submittedName>
        <fullName evidence="2">Uncharacterized protein</fullName>
    </submittedName>
</protein>
<dbReference type="AlphaFoldDB" id="A0A812PIU1"/>
<evidence type="ECO:0000313" key="3">
    <source>
        <dbReference type="Proteomes" id="UP000604046"/>
    </source>
</evidence>
<reference evidence="2" key="1">
    <citation type="submission" date="2021-02" db="EMBL/GenBank/DDBJ databases">
        <authorList>
            <person name="Dougan E. K."/>
            <person name="Rhodes N."/>
            <person name="Thang M."/>
            <person name="Chan C."/>
        </authorList>
    </citation>
    <scope>NUCLEOTIDE SEQUENCE</scope>
</reference>
<keyword evidence="3" id="KW-1185">Reference proteome</keyword>
<dbReference type="GO" id="GO:0090729">
    <property type="term" value="F:toxin activity"/>
    <property type="evidence" value="ECO:0007669"/>
    <property type="project" value="InterPro"/>
</dbReference>
<dbReference type="InterPro" id="IPR036716">
    <property type="entry name" value="Pest_crys_N_sf"/>
</dbReference>
<evidence type="ECO:0000313" key="2">
    <source>
        <dbReference type="EMBL" id="CAE7344855.1"/>
    </source>
</evidence>
<feature type="chain" id="PRO_5032593322" evidence="1">
    <location>
        <begin position="30"/>
        <end position="437"/>
    </location>
</feature>
<dbReference type="Gene3D" id="1.20.190.10">
    <property type="entry name" value="Pesticidal crystal protein, N-terminal domain"/>
    <property type="match status" value="1"/>
</dbReference>
<keyword evidence="1" id="KW-0732">Signal</keyword>
<accession>A0A812PIU1</accession>
<dbReference type="EMBL" id="CAJNDS010002133">
    <property type="protein sequence ID" value="CAE7344855.1"/>
    <property type="molecule type" value="Genomic_DNA"/>
</dbReference>
<dbReference type="Proteomes" id="UP000604046">
    <property type="component" value="Unassembled WGS sequence"/>
</dbReference>